<evidence type="ECO:0000256" key="3">
    <source>
        <dbReference type="ARBA" id="ARBA00013061"/>
    </source>
</evidence>
<dbReference type="PANTHER" id="PTHR11406:SF27">
    <property type="entry name" value="PHOSPHOGLYCERATE KINASE 3, CYTOSOLIC"/>
    <property type="match status" value="1"/>
</dbReference>
<proteinExistence type="inferred from homology"/>
<gene>
    <name evidence="11" type="ORF">CTI12_AA374580</name>
</gene>
<dbReference type="PRINTS" id="PR00477">
    <property type="entry name" value="PHGLYCKINASE"/>
</dbReference>
<sequence>MADDCIGPDVEKLVAEIQEGGVLLLENLMFYKEEEENDPEFAKKLAALADFYVIDGFGTAHRANASTDGVAKHLKPCLAGFLGKKVLFF</sequence>
<dbReference type="InterPro" id="IPR036043">
    <property type="entry name" value="Phosphoglycerate_kinase_sf"/>
</dbReference>
<dbReference type="GO" id="GO:0004618">
    <property type="term" value="F:phosphoglycerate kinase activity"/>
    <property type="evidence" value="ECO:0007669"/>
    <property type="project" value="UniProtKB-EC"/>
</dbReference>
<dbReference type="AlphaFoldDB" id="A0A2U1MHN2"/>
<dbReference type="OrthoDB" id="1718545at2759"/>
<dbReference type="GO" id="GO:0005829">
    <property type="term" value="C:cytosol"/>
    <property type="evidence" value="ECO:0007669"/>
    <property type="project" value="TreeGrafter"/>
</dbReference>
<keyword evidence="4 9" id="KW-0808">Transferase</keyword>
<evidence type="ECO:0000256" key="10">
    <source>
        <dbReference type="RuleBase" id="RU000696"/>
    </source>
</evidence>
<keyword evidence="5" id="KW-0547">Nucleotide-binding</keyword>
<evidence type="ECO:0000256" key="4">
    <source>
        <dbReference type="ARBA" id="ARBA00022679"/>
    </source>
</evidence>
<evidence type="ECO:0000313" key="12">
    <source>
        <dbReference type="Proteomes" id="UP000245207"/>
    </source>
</evidence>
<comment type="similarity">
    <text evidence="2 9">Belongs to the phosphoglycerate kinase family.</text>
</comment>
<dbReference type="STRING" id="35608.A0A2U1MHN2"/>
<evidence type="ECO:0000313" key="11">
    <source>
        <dbReference type="EMBL" id="PWA60775.1"/>
    </source>
</evidence>
<evidence type="ECO:0000256" key="6">
    <source>
        <dbReference type="ARBA" id="ARBA00022777"/>
    </source>
</evidence>
<dbReference type="InterPro" id="IPR001576">
    <property type="entry name" value="Phosphoglycerate_kinase"/>
</dbReference>
<dbReference type="GO" id="GO:0006096">
    <property type="term" value="P:glycolytic process"/>
    <property type="evidence" value="ECO:0007669"/>
    <property type="project" value="InterPro"/>
</dbReference>
<dbReference type="GO" id="GO:0006094">
    <property type="term" value="P:gluconeogenesis"/>
    <property type="evidence" value="ECO:0007669"/>
    <property type="project" value="TreeGrafter"/>
</dbReference>
<comment type="caution">
    <text evidence="11">The sequence shown here is derived from an EMBL/GenBank/DDBJ whole genome shotgun (WGS) entry which is preliminary data.</text>
</comment>
<evidence type="ECO:0000256" key="2">
    <source>
        <dbReference type="ARBA" id="ARBA00008982"/>
    </source>
</evidence>
<dbReference type="PANTHER" id="PTHR11406">
    <property type="entry name" value="PHOSPHOGLYCERATE KINASE"/>
    <property type="match status" value="1"/>
</dbReference>
<comment type="subunit">
    <text evidence="10">Monomer.</text>
</comment>
<evidence type="ECO:0000256" key="7">
    <source>
        <dbReference type="ARBA" id="ARBA00022840"/>
    </source>
</evidence>
<evidence type="ECO:0000256" key="5">
    <source>
        <dbReference type="ARBA" id="ARBA00022741"/>
    </source>
</evidence>
<keyword evidence="12" id="KW-1185">Reference proteome</keyword>
<dbReference type="SUPFAM" id="SSF53748">
    <property type="entry name" value="Phosphoglycerate kinase"/>
    <property type="match status" value="1"/>
</dbReference>
<evidence type="ECO:0000256" key="8">
    <source>
        <dbReference type="ARBA" id="ARBA00022842"/>
    </source>
</evidence>
<dbReference type="Proteomes" id="UP000245207">
    <property type="component" value="Unassembled WGS sequence"/>
</dbReference>
<accession>A0A2U1MHN2</accession>
<comment type="catalytic activity">
    <reaction evidence="9">
        <text>(2R)-3-phosphoglycerate + ATP = (2R)-3-phospho-glyceroyl phosphate + ADP</text>
        <dbReference type="Rhea" id="RHEA:14801"/>
        <dbReference type="ChEBI" id="CHEBI:30616"/>
        <dbReference type="ChEBI" id="CHEBI:57604"/>
        <dbReference type="ChEBI" id="CHEBI:58272"/>
        <dbReference type="ChEBI" id="CHEBI:456216"/>
        <dbReference type="EC" id="2.7.2.3"/>
    </reaction>
</comment>
<organism evidence="11 12">
    <name type="scientific">Artemisia annua</name>
    <name type="common">Sweet wormwood</name>
    <dbReference type="NCBI Taxonomy" id="35608"/>
    <lineage>
        <taxon>Eukaryota</taxon>
        <taxon>Viridiplantae</taxon>
        <taxon>Streptophyta</taxon>
        <taxon>Embryophyta</taxon>
        <taxon>Tracheophyta</taxon>
        <taxon>Spermatophyta</taxon>
        <taxon>Magnoliopsida</taxon>
        <taxon>eudicotyledons</taxon>
        <taxon>Gunneridae</taxon>
        <taxon>Pentapetalae</taxon>
        <taxon>asterids</taxon>
        <taxon>campanulids</taxon>
        <taxon>Asterales</taxon>
        <taxon>Asteraceae</taxon>
        <taxon>Asteroideae</taxon>
        <taxon>Anthemideae</taxon>
        <taxon>Artemisiinae</taxon>
        <taxon>Artemisia</taxon>
    </lineage>
</organism>
<dbReference type="GO" id="GO:0043531">
    <property type="term" value="F:ADP binding"/>
    <property type="evidence" value="ECO:0007669"/>
    <property type="project" value="TreeGrafter"/>
</dbReference>
<protein>
    <recommendedName>
        <fullName evidence="3 9">Phosphoglycerate kinase</fullName>
        <ecNumber evidence="3 9">2.7.2.3</ecNumber>
    </recommendedName>
</protein>
<keyword evidence="7" id="KW-0067">ATP-binding</keyword>
<dbReference type="EMBL" id="PKPP01005265">
    <property type="protein sequence ID" value="PWA60775.1"/>
    <property type="molecule type" value="Genomic_DNA"/>
</dbReference>
<dbReference type="GO" id="GO:0005524">
    <property type="term" value="F:ATP binding"/>
    <property type="evidence" value="ECO:0007669"/>
    <property type="project" value="UniProtKB-KW"/>
</dbReference>
<reference evidence="11 12" key="1">
    <citation type="journal article" date="2018" name="Mol. Plant">
        <title>The genome of Artemisia annua provides insight into the evolution of Asteraceae family and artemisinin biosynthesis.</title>
        <authorList>
            <person name="Shen Q."/>
            <person name="Zhang L."/>
            <person name="Liao Z."/>
            <person name="Wang S."/>
            <person name="Yan T."/>
            <person name="Shi P."/>
            <person name="Liu M."/>
            <person name="Fu X."/>
            <person name="Pan Q."/>
            <person name="Wang Y."/>
            <person name="Lv Z."/>
            <person name="Lu X."/>
            <person name="Zhang F."/>
            <person name="Jiang W."/>
            <person name="Ma Y."/>
            <person name="Chen M."/>
            <person name="Hao X."/>
            <person name="Li L."/>
            <person name="Tang Y."/>
            <person name="Lv G."/>
            <person name="Zhou Y."/>
            <person name="Sun X."/>
            <person name="Brodelius P.E."/>
            <person name="Rose J.K.C."/>
            <person name="Tang K."/>
        </authorList>
    </citation>
    <scope>NUCLEOTIDE SEQUENCE [LARGE SCALE GENOMIC DNA]</scope>
    <source>
        <strain evidence="12">cv. Huhao1</strain>
        <tissue evidence="11">Leaf</tissue>
    </source>
</reference>
<dbReference type="Pfam" id="PF00162">
    <property type="entry name" value="PGK"/>
    <property type="match status" value="1"/>
</dbReference>
<evidence type="ECO:0000256" key="9">
    <source>
        <dbReference type="RuleBase" id="RU000532"/>
    </source>
</evidence>
<evidence type="ECO:0000256" key="1">
    <source>
        <dbReference type="ARBA" id="ARBA00001946"/>
    </source>
</evidence>
<keyword evidence="8" id="KW-0460">Magnesium</keyword>
<keyword evidence="6 9" id="KW-0418">Kinase</keyword>
<dbReference type="Gene3D" id="3.40.50.1260">
    <property type="entry name" value="Phosphoglycerate kinase, N-terminal domain"/>
    <property type="match status" value="1"/>
</dbReference>
<comment type="cofactor">
    <cofactor evidence="1">
        <name>Mg(2+)</name>
        <dbReference type="ChEBI" id="CHEBI:18420"/>
    </cofactor>
</comment>
<name>A0A2U1MHN2_ARTAN</name>
<dbReference type="EC" id="2.7.2.3" evidence="3 9"/>
<dbReference type="InterPro" id="IPR015824">
    <property type="entry name" value="Phosphoglycerate_kinase_N"/>
</dbReference>